<evidence type="ECO:0000256" key="4">
    <source>
        <dbReference type="PROSITE-ProRule" id="PRU00175"/>
    </source>
</evidence>
<reference evidence="6" key="1">
    <citation type="submission" date="2020-08" db="EMBL/GenBank/DDBJ databases">
        <title>Multicomponent nature underlies the extraordinary mechanical properties of spider dragline silk.</title>
        <authorList>
            <person name="Kono N."/>
            <person name="Nakamura H."/>
            <person name="Mori M."/>
            <person name="Yoshida Y."/>
            <person name="Ohtoshi R."/>
            <person name="Malay A.D."/>
            <person name="Moran D.A.P."/>
            <person name="Tomita M."/>
            <person name="Numata K."/>
            <person name="Arakawa K."/>
        </authorList>
    </citation>
    <scope>NUCLEOTIDE SEQUENCE</scope>
</reference>
<evidence type="ECO:0000256" key="3">
    <source>
        <dbReference type="ARBA" id="ARBA00022833"/>
    </source>
</evidence>
<dbReference type="Pfam" id="PF13445">
    <property type="entry name" value="zf-RING_UBOX"/>
    <property type="match status" value="1"/>
</dbReference>
<evidence type="ECO:0000313" key="7">
    <source>
        <dbReference type="Proteomes" id="UP000887013"/>
    </source>
</evidence>
<dbReference type="InterPro" id="IPR013083">
    <property type="entry name" value="Znf_RING/FYVE/PHD"/>
</dbReference>
<dbReference type="EMBL" id="BMAW01005262">
    <property type="protein sequence ID" value="GFS93281.1"/>
    <property type="molecule type" value="Genomic_DNA"/>
</dbReference>
<dbReference type="OrthoDB" id="290834at2759"/>
<gene>
    <name evidence="6" type="ORF">NPIL_106881</name>
</gene>
<keyword evidence="1" id="KW-0479">Metal-binding</keyword>
<evidence type="ECO:0000259" key="5">
    <source>
        <dbReference type="PROSITE" id="PS50089"/>
    </source>
</evidence>
<dbReference type="PROSITE" id="PS50089">
    <property type="entry name" value="ZF_RING_2"/>
    <property type="match status" value="1"/>
</dbReference>
<comment type="caution">
    <text evidence="6">The sequence shown here is derived from an EMBL/GenBank/DDBJ whole genome shotgun (WGS) entry which is preliminary data.</text>
</comment>
<dbReference type="GO" id="GO:0008270">
    <property type="term" value="F:zinc ion binding"/>
    <property type="evidence" value="ECO:0007669"/>
    <property type="project" value="UniProtKB-KW"/>
</dbReference>
<keyword evidence="3" id="KW-0862">Zinc</keyword>
<keyword evidence="7" id="KW-1185">Reference proteome</keyword>
<keyword evidence="2 4" id="KW-0863">Zinc-finger</keyword>
<feature type="domain" description="RING-type" evidence="5">
    <location>
        <begin position="48"/>
        <end position="82"/>
    </location>
</feature>
<dbReference type="Proteomes" id="UP000887013">
    <property type="component" value="Unassembled WGS sequence"/>
</dbReference>
<evidence type="ECO:0000256" key="2">
    <source>
        <dbReference type="ARBA" id="ARBA00022771"/>
    </source>
</evidence>
<protein>
    <recommendedName>
        <fullName evidence="5">RING-type domain-containing protein</fullName>
    </recommendedName>
</protein>
<dbReference type="InterPro" id="IPR001841">
    <property type="entry name" value="Znf_RING"/>
</dbReference>
<dbReference type="SUPFAM" id="SSF57850">
    <property type="entry name" value="RING/U-box"/>
    <property type="match status" value="1"/>
</dbReference>
<evidence type="ECO:0000256" key="1">
    <source>
        <dbReference type="ARBA" id="ARBA00022723"/>
    </source>
</evidence>
<proteinExistence type="predicted"/>
<evidence type="ECO:0000313" key="6">
    <source>
        <dbReference type="EMBL" id="GFS93281.1"/>
    </source>
</evidence>
<organism evidence="6 7">
    <name type="scientific">Nephila pilipes</name>
    <name type="common">Giant wood spider</name>
    <name type="synonym">Nephila maculata</name>
    <dbReference type="NCBI Taxonomy" id="299642"/>
    <lineage>
        <taxon>Eukaryota</taxon>
        <taxon>Metazoa</taxon>
        <taxon>Ecdysozoa</taxon>
        <taxon>Arthropoda</taxon>
        <taxon>Chelicerata</taxon>
        <taxon>Arachnida</taxon>
        <taxon>Araneae</taxon>
        <taxon>Araneomorphae</taxon>
        <taxon>Entelegynae</taxon>
        <taxon>Araneoidea</taxon>
        <taxon>Nephilidae</taxon>
        <taxon>Nephila</taxon>
    </lineage>
</organism>
<name>A0A8X6N4I2_NEPPI</name>
<accession>A0A8X6N4I2</accession>
<dbReference type="Gene3D" id="3.30.40.10">
    <property type="entry name" value="Zinc/RING finger domain, C3HC4 (zinc finger)"/>
    <property type="match status" value="1"/>
</dbReference>
<sequence length="95" mass="10967">MITPSCTYWPTFSEKPTDATLSPESQIVLDSIYGGKWLNTVFETLHNCSICLQAIQWAEKMACGHFFHLQCLMRNMNICNTCLLVRFPNPLQFEF</sequence>
<dbReference type="AlphaFoldDB" id="A0A8X6N4I2"/>
<dbReference type="InterPro" id="IPR027370">
    <property type="entry name" value="Znf-RING_euk"/>
</dbReference>